<feature type="domain" description="FBD" evidence="1">
    <location>
        <begin position="41"/>
        <end position="112"/>
    </location>
</feature>
<keyword evidence="2" id="KW-1185">Reference proteome</keyword>
<dbReference type="GeneID" id="104749261"/>
<sequence>MPVLLRNCPLLETLVLEGLVHYVTDRCGDACDCVPGGNKGRSLISCPVKKLQIKRFEGKKRELEMIKHFLESFRCLKEMEIHAREDNPIHYFQIPREFELFNELYSCDVRFLVRGSLYKRRGLLST</sequence>
<gene>
    <name evidence="3" type="primary">LOC104749261</name>
</gene>
<dbReference type="RefSeq" id="XP_019093513.1">
    <property type="nucleotide sequence ID" value="XM_019237968.1"/>
</dbReference>
<protein>
    <submittedName>
        <fullName evidence="3">F-box protein At3g59000-like</fullName>
    </submittedName>
</protein>
<evidence type="ECO:0000313" key="2">
    <source>
        <dbReference type="Proteomes" id="UP000694864"/>
    </source>
</evidence>
<reference evidence="3" key="2">
    <citation type="submission" date="2025-08" db="UniProtKB">
        <authorList>
            <consortium name="RefSeq"/>
        </authorList>
    </citation>
    <scope>IDENTIFICATION</scope>
    <source>
        <tissue evidence="3">Leaf</tissue>
    </source>
</reference>
<dbReference type="PANTHER" id="PTHR31293:SF25">
    <property type="entry name" value="F-BOX_RNI SUPERFAMILY PROTEIN"/>
    <property type="match status" value="1"/>
</dbReference>
<reference evidence="2" key="1">
    <citation type="journal article" date="2014" name="Nat. Commun.">
        <title>The emerging biofuel crop Camelina sativa retains a highly undifferentiated hexaploid genome structure.</title>
        <authorList>
            <person name="Kagale S."/>
            <person name="Koh C."/>
            <person name="Nixon J."/>
            <person name="Bollina V."/>
            <person name="Clarke W.E."/>
            <person name="Tuteja R."/>
            <person name="Spillane C."/>
            <person name="Robinson S.J."/>
            <person name="Links M.G."/>
            <person name="Clarke C."/>
            <person name="Higgins E.E."/>
            <person name="Huebert T."/>
            <person name="Sharpe A.G."/>
            <person name="Parkin I.A."/>
        </authorList>
    </citation>
    <scope>NUCLEOTIDE SEQUENCE [LARGE SCALE GENOMIC DNA]</scope>
    <source>
        <strain evidence="2">cv. DH55</strain>
    </source>
</reference>
<dbReference type="SMART" id="SM00579">
    <property type="entry name" value="FBD"/>
    <property type="match status" value="1"/>
</dbReference>
<dbReference type="PANTHER" id="PTHR31293">
    <property type="entry name" value="RNI-LIKE SUPERFAMILY PROTEIN"/>
    <property type="match status" value="1"/>
</dbReference>
<evidence type="ECO:0000313" key="3">
    <source>
        <dbReference type="RefSeq" id="XP_019093513.1"/>
    </source>
</evidence>
<dbReference type="Proteomes" id="UP000694864">
    <property type="component" value="Chromosome 16"/>
</dbReference>
<dbReference type="Pfam" id="PF08387">
    <property type="entry name" value="FBD"/>
    <property type="match status" value="1"/>
</dbReference>
<accession>A0ABM1R3C5</accession>
<organism evidence="2 3">
    <name type="scientific">Camelina sativa</name>
    <name type="common">False flax</name>
    <name type="synonym">Myagrum sativum</name>
    <dbReference type="NCBI Taxonomy" id="90675"/>
    <lineage>
        <taxon>Eukaryota</taxon>
        <taxon>Viridiplantae</taxon>
        <taxon>Streptophyta</taxon>
        <taxon>Embryophyta</taxon>
        <taxon>Tracheophyta</taxon>
        <taxon>Spermatophyta</taxon>
        <taxon>Magnoliopsida</taxon>
        <taxon>eudicotyledons</taxon>
        <taxon>Gunneridae</taxon>
        <taxon>Pentapetalae</taxon>
        <taxon>rosids</taxon>
        <taxon>malvids</taxon>
        <taxon>Brassicales</taxon>
        <taxon>Brassicaceae</taxon>
        <taxon>Camelineae</taxon>
        <taxon>Camelina</taxon>
    </lineage>
</organism>
<proteinExistence type="predicted"/>
<name>A0ABM1R3C5_CAMSA</name>
<dbReference type="InterPro" id="IPR055294">
    <property type="entry name" value="FBL60-like"/>
</dbReference>
<dbReference type="InterPro" id="IPR006566">
    <property type="entry name" value="FBD"/>
</dbReference>
<evidence type="ECO:0000259" key="1">
    <source>
        <dbReference type="SMART" id="SM00579"/>
    </source>
</evidence>